<dbReference type="OrthoDB" id="10253115at2759"/>
<dbReference type="GO" id="GO:0006631">
    <property type="term" value="P:fatty acid metabolic process"/>
    <property type="evidence" value="ECO:0007669"/>
    <property type="project" value="UniProtKB-KW"/>
</dbReference>
<dbReference type="Proteomes" id="UP000244005">
    <property type="component" value="Unassembled WGS sequence"/>
</dbReference>
<gene>
    <name evidence="7" type="ORF">MARPO_0014s0135</name>
</gene>
<dbReference type="Gene3D" id="3.40.50.12780">
    <property type="entry name" value="N-terminal domain of ligase-like"/>
    <property type="match status" value="1"/>
</dbReference>
<dbReference type="PANTHER" id="PTHR43859">
    <property type="entry name" value="ACYL-ACTIVATING ENZYME"/>
    <property type="match status" value="1"/>
</dbReference>
<keyword evidence="8" id="KW-1185">Reference proteome</keyword>
<dbReference type="GO" id="GO:0016874">
    <property type="term" value="F:ligase activity"/>
    <property type="evidence" value="ECO:0007669"/>
    <property type="project" value="UniProtKB-KW"/>
</dbReference>
<dbReference type="InterPro" id="IPR025110">
    <property type="entry name" value="AMP-bd_C"/>
</dbReference>
<organism evidence="7 8">
    <name type="scientific">Marchantia polymorpha</name>
    <name type="common">Common liverwort</name>
    <name type="synonym">Marchantia aquatica</name>
    <dbReference type="NCBI Taxonomy" id="3197"/>
    <lineage>
        <taxon>Eukaryota</taxon>
        <taxon>Viridiplantae</taxon>
        <taxon>Streptophyta</taxon>
        <taxon>Embryophyta</taxon>
        <taxon>Marchantiophyta</taxon>
        <taxon>Marchantiopsida</taxon>
        <taxon>Marchantiidae</taxon>
        <taxon>Marchantiales</taxon>
        <taxon>Marchantiaceae</taxon>
        <taxon>Marchantia</taxon>
    </lineage>
</organism>
<comment type="similarity">
    <text evidence="1">Belongs to the ATP-dependent AMP-binding enzyme family.</text>
</comment>
<dbReference type="InterPro" id="IPR042099">
    <property type="entry name" value="ANL_N_sf"/>
</dbReference>
<evidence type="ECO:0000256" key="3">
    <source>
        <dbReference type="ARBA" id="ARBA00022832"/>
    </source>
</evidence>
<evidence type="ECO:0008006" key="9">
    <source>
        <dbReference type="Google" id="ProtNLM"/>
    </source>
</evidence>
<proteinExistence type="inferred from homology"/>
<dbReference type="InterPro" id="IPR045851">
    <property type="entry name" value="AMP-bd_C_sf"/>
</dbReference>
<dbReference type="SUPFAM" id="SSF56801">
    <property type="entry name" value="Acetyl-CoA synthetase-like"/>
    <property type="match status" value="1"/>
</dbReference>
<evidence type="ECO:0000313" key="7">
    <source>
        <dbReference type="EMBL" id="PTQ45615.1"/>
    </source>
</evidence>
<keyword evidence="2" id="KW-0436">Ligase</keyword>
<keyword evidence="4" id="KW-0443">Lipid metabolism</keyword>
<dbReference type="PANTHER" id="PTHR43859:SF4">
    <property type="entry name" value="BUTANOATE--COA LIGASE AAE1-RELATED"/>
    <property type="match status" value="1"/>
</dbReference>
<reference evidence="8" key="1">
    <citation type="journal article" date="2017" name="Cell">
        <title>Insights into land plant evolution garnered from the Marchantia polymorpha genome.</title>
        <authorList>
            <person name="Bowman J.L."/>
            <person name="Kohchi T."/>
            <person name="Yamato K.T."/>
            <person name="Jenkins J."/>
            <person name="Shu S."/>
            <person name="Ishizaki K."/>
            <person name="Yamaoka S."/>
            <person name="Nishihama R."/>
            <person name="Nakamura Y."/>
            <person name="Berger F."/>
            <person name="Adam C."/>
            <person name="Aki S.S."/>
            <person name="Althoff F."/>
            <person name="Araki T."/>
            <person name="Arteaga-Vazquez M.A."/>
            <person name="Balasubrmanian S."/>
            <person name="Barry K."/>
            <person name="Bauer D."/>
            <person name="Boehm C.R."/>
            <person name="Briginshaw L."/>
            <person name="Caballero-Perez J."/>
            <person name="Catarino B."/>
            <person name="Chen F."/>
            <person name="Chiyoda S."/>
            <person name="Chovatia M."/>
            <person name="Davies K.M."/>
            <person name="Delmans M."/>
            <person name="Demura T."/>
            <person name="Dierschke T."/>
            <person name="Dolan L."/>
            <person name="Dorantes-Acosta A.E."/>
            <person name="Eklund D.M."/>
            <person name="Florent S.N."/>
            <person name="Flores-Sandoval E."/>
            <person name="Fujiyama A."/>
            <person name="Fukuzawa H."/>
            <person name="Galik B."/>
            <person name="Grimanelli D."/>
            <person name="Grimwood J."/>
            <person name="Grossniklaus U."/>
            <person name="Hamada T."/>
            <person name="Haseloff J."/>
            <person name="Hetherington A.J."/>
            <person name="Higo A."/>
            <person name="Hirakawa Y."/>
            <person name="Hundley H.N."/>
            <person name="Ikeda Y."/>
            <person name="Inoue K."/>
            <person name="Inoue S.I."/>
            <person name="Ishida S."/>
            <person name="Jia Q."/>
            <person name="Kakita M."/>
            <person name="Kanazawa T."/>
            <person name="Kawai Y."/>
            <person name="Kawashima T."/>
            <person name="Kennedy M."/>
            <person name="Kinose K."/>
            <person name="Kinoshita T."/>
            <person name="Kohara Y."/>
            <person name="Koide E."/>
            <person name="Komatsu K."/>
            <person name="Kopischke S."/>
            <person name="Kubo M."/>
            <person name="Kyozuka J."/>
            <person name="Lagercrantz U."/>
            <person name="Lin S.S."/>
            <person name="Lindquist E."/>
            <person name="Lipzen A.M."/>
            <person name="Lu C.W."/>
            <person name="De Luna E."/>
            <person name="Martienssen R.A."/>
            <person name="Minamino N."/>
            <person name="Mizutani M."/>
            <person name="Mizutani M."/>
            <person name="Mochizuki N."/>
            <person name="Monte I."/>
            <person name="Mosher R."/>
            <person name="Nagasaki H."/>
            <person name="Nakagami H."/>
            <person name="Naramoto S."/>
            <person name="Nishitani K."/>
            <person name="Ohtani M."/>
            <person name="Okamoto T."/>
            <person name="Okumura M."/>
            <person name="Phillips J."/>
            <person name="Pollak B."/>
            <person name="Reinders A."/>
            <person name="Rovekamp M."/>
            <person name="Sano R."/>
            <person name="Sawa S."/>
            <person name="Schmid M.W."/>
            <person name="Shirakawa M."/>
            <person name="Solano R."/>
            <person name="Spunde A."/>
            <person name="Suetsugu N."/>
            <person name="Sugano S."/>
            <person name="Sugiyama A."/>
            <person name="Sun R."/>
            <person name="Suzuki Y."/>
            <person name="Takenaka M."/>
            <person name="Takezawa D."/>
            <person name="Tomogane H."/>
            <person name="Tsuzuki M."/>
            <person name="Ueda T."/>
            <person name="Umeda M."/>
            <person name="Ward J.M."/>
            <person name="Watanabe Y."/>
            <person name="Yazaki K."/>
            <person name="Yokoyama R."/>
            <person name="Yoshitake Y."/>
            <person name="Yotsui I."/>
            <person name="Zachgo S."/>
            <person name="Schmutz J."/>
        </authorList>
    </citation>
    <scope>NUCLEOTIDE SEQUENCE [LARGE SCALE GENOMIC DNA]</scope>
    <source>
        <strain evidence="8">Tak-1</strain>
    </source>
</reference>
<dbReference type="EMBL" id="KZ772686">
    <property type="protein sequence ID" value="PTQ45615.1"/>
    <property type="molecule type" value="Genomic_DNA"/>
</dbReference>
<evidence type="ECO:0000256" key="1">
    <source>
        <dbReference type="ARBA" id="ARBA00006432"/>
    </source>
</evidence>
<dbReference type="AlphaFoldDB" id="A0A2R6XHN3"/>
<dbReference type="CDD" id="cd12118">
    <property type="entry name" value="ttLC_FACS_AEE21_like"/>
    <property type="match status" value="1"/>
</dbReference>
<dbReference type="NCBIfam" id="NF006020">
    <property type="entry name" value="PRK08162.1"/>
    <property type="match status" value="1"/>
</dbReference>
<dbReference type="Gramene" id="Mp1g10910.2">
    <property type="protein sequence ID" value="Mp1g10910.2.cds"/>
    <property type="gene ID" value="Mp1g10910"/>
</dbReference>
<dbReference type="FunFam" id="3.30.300.30:FF:000008">
    <property type="entry name" value="2,3-dihydroxybenzoate-AMP ligase"/>
    <property type="match status" value="1"/>
</dbReference>
<evidence type="ECO:0000259" key="6">
    <source>
        <dbReference type="Pfam" id="PF13193"/>
    </source>
</evidence>
<protein>
    <recommendedName>
        <fullName evidence="9">AMP-dependent synthetase/ligase domain-containing protein</fullName>
    </recommendedName>
</protein>
<dbReference type="Pfam" id="PF00501">
    <property type="entry name" value="AMP-binding"/>
    <property type="match status" value="1"/>
</dbReference>
<dbReference type="Gene3D" id="3.30.300.30">
    <property type="match status" value="1"/>
</dbReference>
<dbReference type="OMA" id="TNRVECA"/>
<feature type="domain" description="AMP-binding enzyme C-terminal" evidence="6">
    <location>
        <begin position="373"/>
        <end position="450"/>
    </location>
</feature>
<evidence type="ECO:0000313" key="8">
    <source>
        <dbReference type="Proteomes" id="UP000244005"/>
    </source>
</evidence>
<dbReference type="Pfam" id="PF13193">
    <property type="entry name" value="AMP-binding_C"/>
    <property type="match status" value="1"/>
</dbReference>
<evidence type="ECO:0000256" key="4">
    <source>
        <dbReference type="ARBA" id="ARBA00023098"/>
    </source>
</evidence>
<name>A0A2R6XHN3_MARPO</name>
<keyword evidence="3" id="KW-0276">Fatty acid metabolism</keyword>
<evidence type="ECO:0000259" key="5">
    <source>
        <dbReference type="Pfam" id="PF00501"/>
    </source>
</evidence>
<dbReference type="InterPro" id="IPR000873">
    <property type="entry name" value="AMP-dep_synth/lig_dom"/>
</dbReference>
<evidence type="ECO:0000256" key="2">
    <source>
        <dbReference type="ARBA" id="ARBA00022598"/>
    </source>
</evidence>
<accession>A0A2R6XHN3</accession>
<feature type="domain" description="AMP-dependent synthetase/ligase" evidence="5">
    <location>
        <begin position="1"/>
        <end position="323"/>
    </location>
</feature>
<sequence>MYELHFGVPMANAVLNTLNTRLDVRMLARILGHSEAKVFFVDTEFLEMAEQAVQQLSKKPLIVHIEDKAFQARAGRPVHPEYEDLLRRGDSKFPICWPADEWEAISINYTSGTTAHPKGVVYHHRGAYINALVSALDWQMPQGPVFLWTLPMFHCNGWLFPWTIAAQSGTNVCLRAVTPKAVFDAIAQHRVTHLCGAPVVLNMIYSAHEREKKPLPHAVHILTGGAPPPASVLLRIESLGFSVDHGYGLTESYGPATSCIWKPEWDSLPSEERASLKARQGVGHVGLVDVDVLDPHTMTPVPRDGQTMGEVMMKGNCLMKGYLKEPQLTEEAFRGGWFHTGDLGVMHPDNYIALKDRSKDIIISGGENISSIEVESVLFRHPHVLEAAVVARPDEFWGETPCAYVTLNDPSFVDRVTEKDIIEFCRNNLPKYMIPKTVVFRDLPKTVTGKVQKNVLREHAKKLGSLRPPTSKL</sequence>